<proteinExistence type="predicted"/>
<sequence>MNKPHKILIIIVLIGFMSCKKRQQEKKAINPELEFLEKIKNVSDSISVKGITIKNLFKSQILAHQENEFDTIMITERVYRPHQSLWENCYGMIFGQENSDKFTTTRGMIKWNRKLYPENKSFFDKRAQTLIDMKLDSILENNLLRFNQLVPHKVESTISILFTPLTGILFGGCDNDQFAIELNYKEQDIQYTIEKGIPHELNHLAYEPFRNNDPKKNTALRQTIDEGFACYFTWIFFDGKISKHEAVENMTESDWNWYLEHEKQLFKELKQYFDDESGDNPLLRNDKIKLFEKAPKSLNYWLGFRIIEKYVEEYGKDHWKNIYELDVAEVLHKSKYEQYINGLK</sequence>
<dbReference type="EMBL" id="JABBHF010000010">
    <property type="protein sequence ID" value="NMH89040.1"/>
    <property type="molecule type" value="Genomic_DNA"/>
</dbReference>
<organism evidence="1 2">
    <name type="scientific">Flavivirga algicola</name>
    <dbReference type="NCBI Taxonomy" id="2729136"/>
    <lineage>
        <taxon>Bacteria</taxon>
        <taxon>Pseudomonadati</taxon>
        <taxon>Bacteroidota</taxon>
        <taxon>Flavobacteriia</taxon>
        <taxon>Flavobacteriales</taxon>
        <taxon>Flavobacteriaceae</taxon>
        <taxon>Flavivirga</taxon>
    </lineage>
</organism>
<gene>
    <name evidence="1" type="ORF">HHX25_16120</name>
</gene>
<dbReference type="Proteomes" id="UP000746690">
    <property type="component" value="Unassembled WGS sequence"/>
</dbReference>
<dbReference type="InterPro" id="IPR019853">
    <property type="entry name" value="GldB-like"/>
</dbReference>
<evidence type="ECO:0000313" key="1">
    <source>
        <dbReference type="EMBL" id="NMH89040.1"/>
    </source>
</evidence>
<reference evidence="1 2" key="1">
    <citation type="submission" date="2020-04" db="EMBL/GenBank/DDBJ databases">
        <title>A Flavivirga sp. nov.</title>
        <authorList>
            <person name="Sun X."/>
        </authorList>
    </citation>
    <scope>NUCLEOTIDE SEQUENCE [LARGE SCALE GENOMIC DNA]</scope>
    <source>
        <strain evidence="1 2">Y03</strain>
    </source>
</reference>
<protein>
    <submittedName>
        <fullName evidence="1">DUF2268 domain-containing protein</fullName>
    </submittedName>
</protein>
<dbReference type="RefSeq" id="WP_169675646.1">
    <property type="nucleotide sequence ID" value="NZ_JABBHF010000010.1"/>
</dbReference>
<dbReference type="PROSITE" id="PS51257">
    <property type="entry name" value="PROKAR_LIPOPROTEIN"/>
    <property type="match status" value="1"/>
</dbReference>
<name>A0ABX1RZL5_9FLAO</name>
<evidence type="ECO:0000313" key="2">
    <source>
        <dbReference type="Proteomes" id="UP000746690"/>
    </source>
</evidence>
<accession>A0ABX1RZL5</accession>
<dbReference type="Pfam" id="PF25594">
    <property type="entry name" value="GldB_lipo"/>
    <property type="match status" value="1"/>
</dbReference>
<keyword evidence="2" id="KW-1185">Reference proteome</keyword>
<comment type="caution">
    <text evidence="1">The sequence shown here is derived from an EMBL/GenBank/DDBJ whole genome shotgun (WGS) entry which is preliminary data.</text>
</comment>